<proteinExistence type="predicted"/>
<gene>
    <name evidence="1" type="ORF">BGE01nite_05900</name>
</gene>
<dbReference type="OrthoDB" id="66828at2"/>
<comment type="caution">
    <text evidence="1">The sequence shown here is derived from an EMBL/GenBank/DDBJ whole genome shotgun (WGS) entry which is preliminary data.</text>
</comment>
<dbReference type="AlphaFoldDB" id="A0A512M3H0"/>
<organism evidence="1 2">
    <name type="scientific">Brevifollis gellanilyticus</name>
    <dbReference type="NCBI Taxonomy" id="748831"/>
    <lineage>
        <taxon>Bacteria</taxon>
        <taxon>Pseudomonadati</taxon>
        <taxon>Verrucomicrobiota</taxon>
        <taxon>Verrucomicrobiia</taxon>
        <taxon>Verrucomicrobiales</taxon>
        <taxon>Verrucomicrobiaceae</taxon>
    </lineage>
</organism>
<dbReference type="RefSeq" id="WP_146848758.1">
    <property type="nucleotide sequence ID" value="NZ_BKAG01000002.1"/>
</dbReference>
<dbReference type="Proteomes" id="UP000321577">
    <property type="component" value="Unassembled WGS sequence"/>
</dbReference>
<dbReference type="EMBL" id="BKAG01000002">
    <property type="protein sequence ID" value="GEP41299.1"/>
    <property type="molecule type" value="Genomic_DNA"/>
</dbReference>
<sequence>MLQAAPPPKSKFHTGQVWAFTPPTNQPNARLTVLRVEDGGKLGTIVHIAISGVSYGAGQTHIQHLPFAESAIERSVTALERESAPVPDFADGYGQWRQAFDAGKGGIFTITVAEAFDAVTGIVRDNK</sequence>
<accession>A0A512M3H0</accession>
<protein>
    <submittedName>
        <fullName evidence="1">Uncharacterized protein</fullName>
    </submittedName>
</protein>
<evidence type="ECO:0000313" key="2">
    <source>
        <dbReference type="Proteomes" id="UP000321577"/>
    </source>
</evidence>
<keyword evidence="2" id="KW-1185">Reference proteome</keyword>
<evidence type="ECO:0000313" key="1">
    <source>
        <dbReference type="EMBL" id="GEP41299.1"/>
    </source>
</evidence>
<name>A0A512M3H0_9BACT</name>
<reference evidence="1 2" key="1">
    <citation type="submission" date="2019-07" db="EMBL/GenBank/DDBJ databases">
        <title>Whole genome shotgun sequence of Brevifollis gellanilyticus NBRC 108608.</title>
        <authorList>
            <person name="Hosoyama A."/>
            <person name="Uohara A."/>
            <person name="Ohji S."/>
            <person name="Ichikawa N."/>
        </authorList>
    </citation>
    <scope>NUCLEOTIDE SEQUENCE [LARGE SCALE GENOMIC DNA]</scope>
    <source>
        <strain evidence="1 2">NBRC 108608</strain>
    </source>
</reference>